<evidence type="ECO:0000313" key="1">
    <source>
        <dbReference type="EMBL" id="MCI87752.1"/>
    </source>
</evidence>
<reference evidence="1 2" key="1">
    <citation type="journal article" date="2018" name="Front. Plant Sci.">
        <title>Red Clover (Trifolium pratense) and Zigzag Clover (T. medium) - A Picture of Genomic Similarities and Differences.</title>
        <authorList>
            <person name="Dluhosova J."/>
            <person name="Istvanek J."/>
            <person name="Nedelnik J."/>
            <person name="Repkova J."/>
        </authorList>
    </citation>
    <scope>NUCLEOTIDE SEQUENCE [LARGE SCALE GENOMIC DNA]</scope>
    <source>
        <strain evidence="2">cv. 10/8</strain>
        <tissue evidence="1">Leaf</tissue>
    </source>
</reference>
<sequence>MLKLFRASPSPLSLTRPELPQASCCANN</sequence>
<feature type="non-terminal residue" evidence="1">
    <location>
        <position position="28"/>
    </location>
</feature>
<comment type="caution">
    <text evidence="1">The sequence shown here is derived from an EMBL/GenBank/DDBJ whole genome shotgun (WGS) entry which is preliminary data.</text>
</comment>
<accession>A0A392VK01</accession>
<name>A0A392VK01_9FABA</name>
<dbReference type="Proteomes" id="UP000265520">
    <property type="component" value="Unassembled WGS sequence"/>
</dbReference>
<protein>
    <submittedName>
        <fullName evidence="1">Uncharacterized protein</fullName>
    </submittedName>
</protein>
<proteinExistence type="predicted"/>
<organism evidence="1 2">
    <name type="scientific">Trifolium medium</name>
    <dbReference type="NCBI Taxonomy" id="97028"/>
    <lineage>
        <taxon>Eukaryota</taxon>
        <taxon>Viridiplantae</taxon>
        <taxon>Streptophyta</taxon>
        <taxon>Embryophyta</taxon>
        <taxon>Tracheophyta</taxon>
        <taxon>Spermatophyta</taxon>
        <taxon>Magnoliopsida</taxon>
        <taxon>eudicotyledons</taxon>
        <taxon>Gunneridae</taxon>
        <taxon>Pentapetalae</taxon>
        <taxon>rosids</taxon>
        <taxon>fabids</taxon>
        <taxon>Fabales</taxon>
        <taxon>Fabaceae</taxon>
        <taxon>Papilionoideae</taxon>
        <taxon>50 kb inversion clade</taxon>
        <taxon>NPAAA clade</taxon>
        <taxon>Hologalegina</taxon>
        <taxon>IRL clade</taxon>
        <taxon>Trifolieae</taxon>
        <taxon>Trifolium</taxon>
    </lineage>
</organism>
<dbReference type="EMBL" id="LXQA011174572">
    <property type="protein sequence ID" value="MCI87752.1"/>
    <property type="molecule type" value="Genomic_DNA"/>
</dbReference>
<dbReference type="AlphaFoldDB" id="A0A392VK01"/>
<keyword evidence="2" id="KW-1185">Reference proteome</keyword>
<evidence type="ECO:0000313" key="2">
    <source>
        <dbReference type="Proteomes" id="UP000265520"/>
    </source>
</evidence>